<evidence type="ECO:0000256" key="5">
    <source>
        <dbReference type="ARBA" id="ARBA00022741"/>
    </source>
</evidence>
<dbReference type="FunFam" id="3.40.50.300:FF:000221">
    <property type="entry name" value="Multidrug ABC transporter ATP-binding protein"/>
    <property type="match status" value="1"/>
</dbReference>
<comment type="subcellular location">
    <subcellularLocation>
        <location evidence="1">Cell membrane</location>
        <topology evidence="1">Multi-pass membrane protein</topology>
    </subcellularLocation>
</comment>
<evidence type="ECO:0000259" key="10">
    <source>
        <dbReference type="PROSITE" id="PS50893"/>
    </source>
</evidence>
<dbReference type="RefSeq" id="WP_011012800.1">
    <property type="nucleotide sequence ID" value="NC_003413.1"/>
</dbReference>
<evidence type="ECO:0000256" key="6">
    <source>
        <dbReference type="ARBA" id="ARBA00022840"/>
    </source>
</evidence>
<keyword evidence="3" id="KW-1003">Cell membrane</keyword>
<dbReference type="GO" id="GO:0015421">
    <property type="term" value="F:ABC-type oligopeptide transporter activity"/>
    <property type="evidence" value="ECO:0007669"/>
    <property type="project" value="TreeGrafter"/>
</dbReference>
<name>A0A5C0XRR2_PYRFU</name>
<keyword evidence="6 12" id="KW-0067">ATP-binding</keyword>
<dbReference type="PROSITE" id="PS50929">
    <property type="entry name" value="ABC_TM1F"/>
    <property type="match status" value="1"/>
</dbReference>
<accession>A0A5C0XRR2</accession>
<dbReference type="SUPFAM" id="SSF52540">
    <property type="entry name" value="P-loop containing nucleoside triphosphate hydrolases"/>
    <property type="match status" value="1"/>
</dbReference>
<evidence type="ECO:0000259" key="11">
    <source>
        <dbReference type="PROSITE" id="PS50929"/>
    </source>
</evidence>
<dbReference type="InterPro" id="IPR036640">
    <property type="entry name" value="ABC1_TM_sf"/>
</dbReference>
<evidence type="ECO:0000256" key="7">
    <source>
        <dbReference type="ARBA" id="ARBA00022989"/>
    </source>
</evidence>
<dbReference type="SMART" id="SM00382">
    <property type="entry name" value="AAA"/>
    <property type="match status" value="1"/>
</dbReference>
<dbReference type="PROSITE" id="PS00211">
    <property type="entry name" value="ABC_TRANSPORTER_1"/>
    <property type="match status" value="1"/>
</dbReference>
<dbReference type="AlphaFoldDB" id="A0A5C0XRR2"/>
<dbReference type="GO" id="GO:0016887">
    <property type="term" value="F:ATP hydrolysis activity"/>
    <property type="evidence" value="ECO:0007669"/>
    <property type="project" value="InterPro"/>
</dbReference>
<dbReference type="Gene3D" id="3.40.50.300">
    <property type="entry name" value="P-loop containing nucleotide triphosphate hydrolases"/>
    <property type="match status" value="1"/>
</dbReference>
<dbReference type="GO" id="GO:0005886">
    <property type="term" value="C:plasma membrane"/>
    <property type="evidence" value="ECO:0007669"/>
    <property type="project" value="UniProtKB-SubCell"/>
</dbReference>
<dbReference type="InterPro" id="IPR039421">
    <property type="entry name" value="Type_1_exporter"/>
</dbReference>
<feature type="transmembrane region" description="Helical" evidence="9">
    <location>
        <begin position="244"/>
        <end position="266"/>
    </location>
</feature>
<evidence type="ECO:0000256" key="3">
    <source>
        <dbReference type="ARBA" id="ARBA00022475"/>
    </source>
</evidence>
<sequence>MSSSLSQLRRLLGYLRNHKLEFLTGIILVVFMSYASSVIPILIKEAIDKGISTKNYEFALRYSLIILGVAVLQGAFSFTARYLLVKSAQHAVYDLRMDAFRAIQRHNIEFFDKTYSGQLISRITNDTERITRFLSFRIRMFVYSMFLIAMSLYYMSRMSGILSAVAFVTIIIVVLINTTYAKKVRPIYDKVRHQTGVIASVATASISGIKTIKALAAERFIQGKFSNENEKLYKFNIDATRITAIYGNASFLVLGLAMGTMVYYGGKGIIEGLLTVGELAAFLTYMLTLMWPLRALGFTIGDIQRSLAAASRLFEIIDSAPKSIDPPDAVEIKNPKGKIEFKDVWFTYHTGKTVLKGINLTINSGEKVLITGPPGSGKSTILKLIARFYEPTKGQILIDDIDIRKIKTENLRKIVAYVPQEPFIFNRTIRENIALAKPHAEINEIIKAAKIAKIHDFISTLPNGYETIVGEKGVTLSGGQRQRIALARALLLEPKIILLDDPVSNLDAKTEKELVEDLKDILKDKTAIIVSQRLSLAKIVDRVVVMKDGNIVEEGSPEELAKKGGLFSEMLASMKGEKNGE</sequence>
<keyword evidence="8 9" id="KW-0472">Membrane</keyword>
<dbReference type="SUPFAM" id="SSF90123">
    <property type="entry name" value="ABC transporter transmembrane region"/>
    <property type="match status" value="1"/>
</dbReference>
<dbReference type="InterPro" id="IPR017871">
    <property type="entry name" value="ABC_transporter-like_CS"/>
</dbReference>
<evidence type="ECO:0000256" key="9">
    <source>
        <dbReference type="SAM" id="Phobius"/>
    </source>
</evidence>
<dbReference type="GO" id="GO:0005524">
    <property type="term" value="F:ATP binding"/>
    <property type="evidence" value="ECO:0007669"/>
    <property type="project" value="UniProtKB-KW"/>
</dbReference>
<protein>
    <submittedName>
        <fullName evidence="12">ABC transporter ATP-binding protein</fullName>
    </submittedName>
</protein>
<dbReference type="InterPro" id="IPR003439">
    <property type="entry name" value="ABC_transporter-like_ATP-bd"/>
</dbReference>
<feature type="transmembrane region" description="Helical" evidence="9">
    <location>
        <begin position="138"/>
        <end position="155"/>
    </location>
</feature>
<evidence type="ECO:0000256" key="8">
    <source>
        <dbReference type="ARBA" id="ARBA00023136"/>
    </source>
</evidence>
<feature type="domain" description="ABC transporter" evidence="10">
    <location>
        <begin position="339"/>
        <end position="573"/>
    </location>
</feature>
<dbReference type="InterPro" id="IPR027417">
    <property type="entry name" value="P-loop_NTPase"/>
</dbReference>
<dbReference type="GeneID" id="41713482"/>
<evidence type="ECO:0000313" key="13">
    <source>
        <dbReference type="Proteomes" id="UP000324354"/>
    </source>
</evidence>
<keyword evidence="2" id="KW-0813">Transport</keyword>
<evidence type="ECO:0000313" key="12">
    <source>
        <dbReference type="EMBL" id="QEK79275.1"/>
    </source>
</evidence>
<dbReference type="EMBL" id="CP023154">
    <property type="protein sequence ID" value="QEK79275.1"/>
    <property type="molecule type" value="Genomic_DNA"/>
</dbReference>
<evidence type="ECO:0000256" key="2">
    <source>
        <dbReference type="ARBA" id="ARBA00022448"/>
    </source>
</evidence>
<evidence type="ECO:0000256" key="4">
    <source>
        <dbReference type="ARBA" id="ARBA00022692"/>
    </source>
</evidence>
<feature type="transmembrane region" description="Helical" evidence="9">
    <location>
        <begin position="63"/>
        <end position="84"/>
    </location>
</feature>
<proteinExistence type="predicted"/>
<dbReference type="OrthoDB" id="121502at2157"/>
<keyword evidence="4 9" id="KW-0812">Transmembrane</keyword>
<gene>
    <name evidence="12" type="ORF">PFDSM3638_08370</name>
</gene>
<keyword evidence="5" id="KW-0547">Nucleotide-binding</keyword>
<organism evidence="12 13">
    <name type="scientific">Pyrococcus furiosus (strain ATCC 43587 / DSM 3638 / JCM 8422 / Vc1)</name>
    <dbReference type="NCBI Taxonomy" id="186497"/>
    <lineage>
        <taxon>Archaea</taxon>
        <taxon>Methanobacteriati</taxon>
        <taxon>Methanobacteriota</taxon>
        <taxon>Thermococci</taxon>
        <taxon>Thermococcales</taxon>
        <taxon>Thermococcaceae</taxon>
        <taxon>Pyrococcus</taxon>
    </lineage>
</organism>
<dbReference type="InterPro" id="IPR003593">
    <property type="entry name" value="AAA+_ATPase"/>
</dbReference>
<dbReference type="CDD" id="cd18542">
    <property type="entry name" value="ABC_6TM_YknU_like"/>
    <property type="match status" value="1"/>
</dbReference>
<dbReference type="PANTHER" id="PTHR43394:SF1">
    <property type="entry name" value="ATP-BINDING CASSETTE SUB-FAMILY B MEMBER 10, MITOCHONDRIAL"/>
    <property type="match status" value="1"/>
</dbReference>
<dbReference type="PROSITE" id="PS50893">
    <property type="entry name" value="ABC_TRANSPORTER_2"/>
    <property type="match status" value="1"/>
</dbReference>
<feature type="domain" description="ABC transmembrane type-1" evidence="11">
    <location>
        <begin position="23"/>
        <end position="305"/>
    </location>
</feature>
<dbReference type="Gene3D" id="1.20.1560.10">
    <property type="entry name" value="ABC transporter type 1, transmembrane domain"/>
    <property type="match status" value="1"/>
</dbReference>
<reference evidence="12 13" key="1">
    <citation type="submission" date="2017-08" db="EMBL/GenBank/DDBJ databases">
        <title>Resequencing and Reannotation of the genome of Pyrococcus furiosus type strain DSM3638.</title>
        <authorList>
            <person name="Reichelt R.M."/>
            <person name="Bunk B."/>
        </authorList>
    </citation>
    <scope>NUCLEOTIDE SEQUENCE [LARGE SCALE GENOMIC DNA]</scope>
    <source>
        <strain evidence="12 13">DSM 3638</strain>
    </source>
</reference>
<feature type="transmembrane region" description="Helical" evidence="9">
    <location>
        <begin position="20"/>
        <end position="43"/>
    </location>
</feature>
<dbReference type="Proteomes" id="UP000324354">
    <property type="component" value="Chromosome"/>
</dbReference>
<keyword evidence="7 9" id="KW-1133">Transmembrane helix</keyword>
<dbReference type="PANTHER" id="PTHR43394">
    <property type="entry name" value="ATP-DEPENDENT PERMEASE MDL1, MITOCHONDRIAL"/>
    <property type="match status" value="1"/>
</dbReference>
<dbReference type="GeneID" id="13300631"/>
<dbReference type="Pfam" id="PF00005">
    <property type="entry name" value="ABC_tran"/>
    <property type="match status" value="1"/>
</dbReference>
<feature type="transmembrane region" description="Helical" evidence="9">
    <location>
        <begin position="161"/>
        <end position="180"/>
    </location>
</feature>
<dbReference type="Pfam" id="PF00664">
    <property type="entry name" value="ABC_membrane"/>
    <property type="match status" value="1"/>
</dbReference>
<feature type="transmembrane region" description="Helical" evidence="9">
    <location>
        <begin position="272"/>
        <end position="293"/>
    </location>
</feature>
<evidence type="ECO:0000256" key="1">
    <source>
        <dbReference type="ARBA" id="ARBA00004651"/>
    </source>
</evidence>
<dbReference type="InterPro" id="IPR011527">
    <property type="entry name" value="ABC1_TM_dom"/>
</dbReference>